<protein>
    <submittedName>
        <fullName evidence="2">Transposase</fullName>
    </submittedName>
</protein>
<accession>A0A378BEX4</accession>
<dbReference type="Proteomes" id="UP000255192">
    <property type="component" value="Unassembled WGS sequence"/>
</dbReference>
<gene>
    <name evidence="2" type="ORF">NCTC204_05999</name>
</gene>
<evidence type="ECO:0000313" key="2">
    <source>
        <dbReference type="EMBL" id="STV36441.1"/>
    </source>
</evidence>
<dbReference type="InterPro" id="IPR036388">
    <property type="entry name" value="WH-like_DNA-bd_sf"/>
</dbReference>
<dbReference type="Pfam" id="PF13276">
    <property type="entry name" value="HTH_21"/>
    <property type="match status" value="1"/>
</dbReference>
<reference evidence="2 3" key="1">
    <citation type="submission" date="2018-06" db="EMBL/GenBank/DDBJ databases">
        <authorList>
            <consortium name="Pathogen Informatics"/>
            <person name="Doyle S."/>
        </authorList>
    </citation>
    <scope>NUCLEOTIDE SEQUENCE [LARGE SCALE GENOMIC DNA]</scope>
    <source>
        <strain evidence="2 3">NCTC204</strain>
    </source>
</reference>
<dbReference type="Gene3D" id="3.30.420.10">
    <property type="entry name" value="Ribonuclease H-like superfamily/Ribonuclease H"/>
    <property type="match status" value="1"/>
</dbReference>
<dbReference type="PANTHER" id="PTHR46889:SF4">
    <property type="entry name" value="TRANSPOSASE INSO FOR INSERTION SEQUENCE ELEMENT IS911B-RELATED"/>
    <property type="match status" value="1"/>
</dbReference>
<dbReference type="GO" id="GO:0015074">
    <property type="term" value="P:DNA integration"/>
    <property type="evidence" value="ECO:0007669"/>
    <property type="project" value="InterPro"/>
</dbReference>
<dbReference type="InterPro" id="IPR025948">
    <property type="entry name" value="HTH-like_dom"/>
</dbReference>
<dbReference type="InterPro" id="IPR012337">
    <property type="entry name" value="RNaseH-like_sf"/>
</dbReference>
<name>A0A378BEX4_KLEPN</name>
<dbReference type="Gene3D" id="1.10.10.10">
    <property type="entry name" value="Winged helix-like DNA-binding domain superfamily/Winged helix DNA-binding domain"/>
    <property type="match status" value="2"/>
</dbReference>
<dbReference type="Pfam" id="PF13333">
    <property type="entry name" value="rve_2"/>
    <property type="match status" value="1"/>
</dbReference>
<evidence type="ECO:0000313" key="3">
    <source>
        <dbReference type="Proteomes" id="UP000255192"/>
    </source>
</evidence>
<evidence type="ECO:0000259" key="1">
    <source>
        <dbReference type="PROSITE" id="PS50994"/>
    </source>
</evidence>
<dbReference type="InterPro" id="IPR010921">
    <property type="entry name" value="Trp_repressor/repl_initiator"/>
</dbReference>
<dbReference type="Pfam" id="PF00665">
    <property type="entry name" value="rve"/>
    <property type="match status" value="1"/>
</dbReference>
<dbReference type="Pfam" id="PF13518">
    <property type="entry name" value="HTH_28"/>
    <property type="match status" value="2"/>
</dbReference>
<dbReference type="AlphaFoldDB" id="A0A378BEX4"/>
<dbReference type="InterPro" id="IPR036397">
    <property type="entry name" value="RNaseH_sf"/>
</dbReference>
<dbReference type="NCBIfam" id="NF033516">
    <property type="entry name" value="transpos_IS3"/>
    <property type="match status" value="1"/>
</dbReference>
<dbReference type="InterPro" id="IPR055247">
    <property type="entry name" value="InsJ-like_HTH"/>
</dbReference>
<dbReference type="EMBL" id="UGMD01000002">
    <property type="protein sequence ID" value="STV36441.1"/>
    <property type="molecule type" value="Genomic_DNA"/>
</dbReference>
<feature type="domain" description="Integrase catalytic" evidence="1">
    <location>
        <begin position="277"/>
        <end position="451"/>
    </location>
</feature>
<dbReference type="SUPFAM" id="SSF48295">
    <property type="entry name" value="TrpR-like"/>
    <property type="match status" value="2"/>
</dbReference>
<dbReference type="InterPro" id="IPR050900">
    <property type="entry name" value="Transposase_IS3/IS150/IS904"/>
</dbReference>
<dbReference type="PANTHER" id="PTHR46889">
    <property type="entry name" value="TRANSPOSASE INSF FOR INSERTION SEQUENCE IS3B-RELATED"/>
    <property type="match status" value="1"/>
</dbReference>
<proteinExistence type="predicted"/>
<dbReference type="PROSITE" id="PS50994">
    <property type="entry name" value="INTEGRASE"/>
    <property type="match status" value="1"/>
</dbReference>
<sequence>MAKPKYSPETKLAVVNHYLSGKDGEQSTADLFGIERTSVRRWVRAWQFHGAEGLTAKNNHYSDEFKLVVVRAVISDRLTMREAAARFNLSAEILVRRWLDVYNDAGAEGLLNMQCGRPGQMTKPKNIPPLTDKELEKTLPRRAQGRTALSAGRECLSKKVESLGSERKKWQKALIISELRHEHALRDLLRAAGMSRSTWYYNMNALKQGDRYAGLKENIRKIYHYHKGRYGYRRITLALRKQGLRINHKTVQRLMAELSLRSVIRAKKYRAWKGRTGEAAPNILSRNFGASKANEKWVTDVTEFPVQGKKLYLSSVLDLFNREVIAYSLSERPVMEMVNTMLDGAFPKLRPGDAPLLHSDQGWHYRMRSYQERLKAHGMTQSMSRKGNCLDNAVMENFFGTLKSECFYLREFRSVSALRKAVEDYIHYYNNERISLKLKGLSPVEYRTQALRAA</sequence>
<dbReference type="SUPFAM" id="SSF53098">
    <property type="entry name" value="Ribonuclease H-like"/>
    <property type="match status" value="1"/>
</dbReference>
<dbReference type="GO" id="GO:0043565">
    <property type="term" value="F:sequence-specific DNA binding"/>
    <property type="evidence" value="ECO:0007669"/>
    <property type="project" value="InterPro"/>
</dbReference>
<organism evidence="2 3">
    <name type="scientific">Klebsiella pneumoniae</name>
    <dbReference type="NCBI Taxonomy" id="573"/>
    <lineage>
        <taxon>Bacteria</taxon>
        <taxon>Pseudomonadati</taxon>
        <taxon>Pseudomonadota</taxon>
        <taxon>Gammaproteobacteria</taxon>
        <taxon>Enterobacterales</taxon>
        <taxon>Enterobacteriaceae</taxon>
        <taxon>Klebsiella/Raoultella group</taxon>
        <taxon>Klebsiella</taxon>
        <taxon>Klebsiella pneumoniae complex</taxon>
    </lineage>
</organism>
<dbReference type="InterPro" id="IPR001584">
    <property type="entry name" value="Integrase_cat-core"/>
</dbReference>
<dbReference type="InterPro" id="IPR048020">
    <property type="entry name" value="Transpos_IS3"/>
</dbReference>